<gene>
    <name evidence="2" type="ORF">JCGZ_19390</name>
</gene>
<reference evidence="2 3" key="1">
    <citation type="journal article" date="2014" name="PLoS ONE">
        <title>Global Analysis of Gene Expression Profiles in Physic Nut (Jatropha curcas L.) Seedlings Exposed to Salt Stress.</title>
        <authorList>
            <person name="Zhang L."/>
            <person name="Zhang C."/>
            <person name="Wu P."/>
            <person name="Chen Y."/>
            <person name="Li M."/>
            <person name="Jiang H."/>
            <person name="Wu G."/>
        </authorList>
    </citation>
    <scope>NUCLEOTIDE SEQUENCE [LARGE SCALE GENOMIC DNA]</scope>
    <source>
        <strain evidence="3">cv. GZQX0401</strain>
        <tissue evidence="2">Young leaves</tissue>
    </source>
</reference>
<evidence type="ECO:0000256" key="1">
    <source>
        <dbReference type="SAM" id="MobiDB-lite"/>
    </source>
</evidence>
<dbReference type="EMBL" id="KK914758">
    <property type="protein sequence ID" value="KDP29287.1"/>
    <property type="molecule type" value="Genomic_DNA"/>
</dbReference>
<organism evidence="2 3">
    <name type="scientific">Jatropha curcas</name>
    <name type="common">Barbados nut</name>
    <dbReference type="NCBI Taxonomy" id="180498"/>
    <lineage>
        <taxon>Eukaryota</taxon>
        <taxon>Viridiplantae</taxon>
        <taxon>Streptophyta</taxon>
        <taxon>Embryophyta</taxon>
        <taxon>Tracheophyta</taxon>
        <taxon>Spermatophyta</taxon>
        <taxon>Magnoliopsida</taxon>
        <taxon>eudicotyledons</taxon>
        <taxon>Gunneridae</taxon>
        <taxon>Pentapetalae</taxon>
        <taxon>rosids</taxon>
        <taxon>fabids</taxon>
        <taxon>Malpighiales</taxon>
        <taxon>Euphorbiaceae</taxon>
        <taxon>Crotonoideae</taxon>
        <taxon>Jatropheae</taxon>
        <taxon>Jatropha</taxon>
    </lineage>
</organism>
<name>A0A067JZJ8_JATCU</name>
<sequence length="120" mass="13035">MAPKKITINSNAARTGASNSLNVRSTADSSPNTNIKTKSVTEIYAKVILCLNKSLDSVTGKIQMFEKDESASKESTPPKETLSKKTQEKGFKLIADGSISTIQLKELIKDALKDQLETTM</sequence>
<proteinExistence type="predicted"/>
<feature type="compositionally biased region" description="Polar residues" evidence="1">
    <location>
        <begin position="7"/>
        <end position="34"/>
    </location>
</feature>
<accession>A0A067JZJ8</accession>
<dbReference type="Proteomes" id="UP000027138">
    <property type="component" value="Unassembled WGS sequence"/>
</dbReference>
<feature type="region of interest" description="Disordered" evidence="1">
    <location>
        <begin position="66"/>
        <end position="87"/>
    </location>
</feature>
<evidence type="ECO:0000313" key="2">
    <source>
        <dbReference type="EMBL" id="KDP29287.1"/>
    </source>
</evidence>
<evidence type="ECO:0000313" key="3">
    <source>
        <dbReference type="Proteomes" id="UP000027138"/>
    </source>
</evidence>
<dbReference type="AlphaFoldDB" id="A0A067JZJ8"/>
<keyword evidence="3" id="KW-1185">Reference proteome</keyword>
<protein>
    <submittedName>
        <fullName evidence="2">Uncharacterized protein</fullName>
    </submittedName>
</protein>
<feature type="region of interest" description="Disordered" evidence="1">
    <location>
        <begin position="1"/>
        <end position="34"/>
    </location>
</feature>